<comment type="caution">
    <text evidence="6">The sequence shown here is derived from an EMBL/GenBank/DDBJ whole genome shotgun (WGS) entry which is preliminary data.</text>
</comment>
<evidence type="ECO:0000256" key="1">
    <source>
        <dbReference type="ARBA" id="ARBA00004196"/>
    </source>
</evidence>
<evidence type="ECO:0000259" key="5">
    <source>
        <dbReference type="Pfam" id="PF01497"/>
    </source>
</evidence>
<sequence length="408" mass="45300">MTNDETTRRDAPSRRDYLTYAGALAAGGLLSGCSGGGGTDETTATSTATQSSETSTTAGDSYSVAMSPAGAVEFEAVPQNVLAGSTNYLDITAALGHGDAAKSTSRPSTSTPSLKYYYQALGVSTDWLDDLKRAGSYKKETLYELDSDVHFVDPAYLDTLDGWSQPDIDEVAENVGPFFGNMYSRKHRDPPEAYSDSYQYYTLWEMTEKYAEVFQEQARFDELNALRTDLLDHIESNLPSKAERPTAAMVYPRLKKDSFYVQTFNHKGYFYAHTRPMGAADVFADVQRGEYGGKLVDYEAMLDRDPDVILMNHGISSYYDVPETKHAIRDDSVGSQLSAVQNDRLYASGNPRQGPIMHLFQLEMTAKQLYPDVFGAWPGYDGDTYPEFPESERLFDRQRVADIINGDI</sequence>
<dbReference type="InterPro" id="IPR051313">
    <property type="entry name" value="Bact_iron-sidero_bind"/>
</dbReference>
<dbReference type="InterPro" id="IPR006311">
    <property type="entry name" value="TAT_signal"/>
</dbReference>
<evidence type="ECO:0000313" key="6">
    <source>
        <dbReference type="EMBL" id="GGL65015.1"/>
    </source>
</evidence>
<organism evidence="6 7">
    <name type="scientific">Halocalculus aciditolerans</name>
    <dbReference type="NCBI Taxonomy" id="1383812"/>
    <lineage>
        <taxon>Archaea</taxon>
        <taxon>Methanobacteriati</taxon>
        <taxon>Methanobacteriota</taxon>
        <taxon>Stenosarchaea group</taxon>
        <taxon>Halobacteria</taxon>
        <taxon>Halobacteriales</taxon>
        <taxon>Halobacteriaceae</taxon>
        <taxon>Halocalculus</taxon>
    </lineage>
</organism>
<name>A0A830F8H9_9EURY</name>
<feature type="domain" description="Fe/B12 periplasmic-binding" evidence="5">
    <location>
        <begin position="83"/>
        <end position="347"/>
    </location>
</feature>
<evidence type="ECO:0000256" key="4">
    <source>
        <dbReference type="SAM" id="MobiDB-lite"/>
    </source>
</evidence>
<dbReference type="AlphaFoldDB" id="A0A830F8H9"/>
<protein>
    <recommendedName>
        <fullName evidence="5">Fe/B12 periplasmic-binding domain-containing protein</fullName>
    </recommendedName>
</protein>
<dbReference type="InterPro" id="IPR002491">
    <property type="entry name" value="ABC_transptr_periplasmic_BD"/>
</dbReference>
<dbReference type="Proteomes" id="UP000607197">
    <property type="component" value="Unassembled WGS sequence"/>
</dbReference>
<gene>
    <name evidence="6" type="ORF">GCM10009039_23720</name>
</gene>
<dbReference type="SUPFAM" id="SSF53807">
    <property type="entry name" value="Helical backbone' metal receptor"/>
    <property type="match status" value="1"/>
</dbReference>
<dbReference type="EMBL" id="BMPG01000003">
    <property type="protein sequence ID" value="GGL65015.1"/>
    <property type="molecule type" value="Genomic_DNA"/>
</dbReference>
<dbReference type="PROSITE" id="PS51318">
    <property type="entry name" value="TAT"/>
    <property type="match status" value="1"/>
</dbReference>
<feature type="region of interest" description="Disordered" evidence="4">
    <location>
        <begin position="37"/>
        <end position="61"/>
    </location>
</feature>
<proteinExistence type="predicted"/>
<dbReference type="Pfam" id="PF01497">
    <property type="entry name" value="Peripla_BP_2"/>
    <property type="match status" value="1"/>
</dbReference>
<comment type="subcellular location">
    <subcellularLocation>
        <location evidence="1">Cell envelope</location>
    </subcellularLocation>
</comment>
<keyword evidence="2" id="KW-0813">Transport</keyword>
<dbReference type="PANTHER" id="PTHR30532:SF1">
    <property type="entry name" value="IRON(3+)-HYDROXAMATE-BINDING PROTEIN FHUD"/>
    <property type="match status" value="1"/>
</dbReference>
<dbReference type="OrthoDB" id="304381at2157"/>
<feature type="compositionally biased region" description="Low complexity" evidence="4">
    <location>
        <begin position="40"/>
        <end position="59"/>
    </location>
</feature>
<keyword evidence="7" id="KW-1185">Reference proteome</keyword>
<evidence type="ECO:0000256" key="2">
    <source>
        <dbReference type="ARBA" id="ARBA00022448"/>
    </source>
</evidence>
<evidence type="ECO:0000256" key="3">
    <source>
        <dbReference type="ARBA" id="ARBA00022729"/>
    </source>
</evidence>
<evidence type="ECO:0000313" key="7">
    <source>
        <dbReference type="Proteomes" id="UP000607197"/>
    </source>
</evidence>
<dbReference type="Gene3D" id="3.40.50.1980">
    <property type="entry name" value="Nitrogenase molybdenum iron protein domain"/>
    <property type="match status" value="2"/>
</dbReference>
<dbReference type="RefSeq" id="WP_188979206.1">
    <property type="nucleotide sequence ID" value="NZ_BMPG01000003.1"/>
</dbReference>
<reference evidence="6" key="1">
    <citation type="journal article" date="2014" name="Int. J. Syst. Evol. Microbiol.">
        <title>Complete genome sequence of Corynebacterium casei LMG S-19264T (=DSM 44701T), isolated from a smear-ripened cheese.</title>
        <authorList>
            <consortium name="US DOE Joint Genome Institute (JGI-PGF)"/>
            <person name="Walter F."/>
            <person name="Albersmeier A."/>
            <person name="Kalinowski J."/>
            <person name="Ruckert C."/>
        </authorList>
    </citation>
    <scope>NUCLEOTIDE SEQUENCE</scope>
    <source>
        <strain evidence="6">JCM 19596</strain>
    </source>
</reference>
<reference evidence="6" key="2">
    <citation type="submission" date="2020-09" db="EMBL/GenBank/DDBJ databases">
        <authorList>
            <person name="Sun Q."/>
            <person name="Ohkuma M."/>
        </authorList>
    </citation>
    <scope>NUCLEOTIDE SEQUENCE</scope>
    <source>
        <strain evidence="6">JCM 19596</strain>
    </source>
</reference>
<keyword evidence="3" id="KW-0732">Signal</keyword>
<accession>A0A830F8H9</accession>
<dbReference type="PANTHER" id="PTHR30532">
    <property type="entry name" value="IRON III DICITRATE-BINDING PERIPLASMIC PROTEIN"/>
    <property type="match status" value="1"/>
</dbReference>